<dbReference type="AlphaFoldDB" id="A0A517Y6A8"/>
<proteinExistence type="predicted"/>
<name>A0A517Y6A8_9BACT</name>
<gene>
    <name evidence="2" type="ORF">ETAA8_08340</name>
</gene>
<feature type="region of interest" description="Disordered" evidence="1">
    <location>
        <begin position="1"/>
        <end position="31"/>
    </location>
</feature>
<keyword evidence="3" id="KW-1185">Reference proteome</keyword>
<dbReference type="Proteomes" id="UP000315017">
    <property type="component" value="Chromosome"/>
</dbReference>
<accession>A0A517Y6A8</accession>
<organism evidence="2 3">
    <name type="scientific">Anatilimnocola aggregata</name>
    <dbReference type="NCBI Taxonomy" id="2528021"/>
    <lineage>
        <taxon>Bacteria</taxon>
        <taxon>Pseudomonadati</taxon>
        <taxon>Planctomycetota</taxon>
        <taxon>Planctomycetia</taxon>
        <taxon>Pirellulales</taxon>
        <taxon>Pirellulaceae</taxon>
        <taxon>Anatilimnocola</taxon>
    </lineage>
</organism>
<sequence>MKTGGEIASEGKVVHSAAPHPGVPRRGSEEGRLIARGDRGRGIALVGQDNVSGQRLAAEGKVSEPENCPDPFAPR</sequence>
<evidence type="ECO:0000313" key="2">
    <source>
        <dbReference type="EMBL" id="QDU25763.1"/>
    </source>
</evidence>
<evidence type="ECO:0000313" key="3">
    <source>
        <dbReference type="Proteomes" id="UP000315017"/>
    </source>
</evidence>
<protein>
    <submittedName>
        <fullName evidence="2">Uncharacterized protein</fullName>
    </submittedName>
</protein>
<feature type="region of interest" description="Disordered" evidence="1">
    <location>
        <begin position="55"/>
        <end position="75"/>
    </location>
</feature>
<evidence type="ECO:0000256" key="1">
    <source>
        <dbReference type="SAM" id="MobiDB-lite"/>
    </source>
</evidence>
<reference evidence="2 3" key="1">
    <citation type="submission" date="2019-02" db="EMBL/GenBank/DDBJ databases">
        <title>Deep-cultivation of Planctomycetes and their phenomic and genomic characterization uncovers novel biology.</title>
        <authorList>
            <person name="Wiegand S."/>
            <person name="Jogler M."/>
            <person name="Boedeker C."/>
            <person name="Pinto D."/>
            <person name="Vollmers J."/>
            <person name="Rivas-Marin E."/>
            <person name="Kohn T."/>
            <person name="Peeters S.H."/>
            <person name="Heuer A."/>
            <person name="Rast P."/>
            <person name="Oberbeckmann S."/>
            <person name="Bunk B."/>
            <person name="Jeske O."/>
            <person name="Meyerdierks A."/>
            <person name="Storesund J.E."/>
            <person name="Kallscheuer N."/>
            <person name="Luecker S."/>
            <person name="Lage O.M."/>
            <person name="Pohl T."/>
            <person name="Merkel B.J."/>
            <person name="Hornburger P."/>
            <person name="Mueller R.-W."/>
            <person name="Bruemmer F."/>
            <person name="Labrenz M."/>
            <person name="Spormann A.M."/>
            <person name="Op den Camp H."/>
            <person name="Overmann J."/>
            <person name="Amann R."/>
            <person name="Jetten M.S.M."/>
            <person name="Mascher T."/>
            <person name="Medema M.H."/>
            <person name="Devos D.P."/>
            <person name="Kaster A.-K."/>
            <person name="Ovreas L."/>
            <person name="Rohde M."/>
            <person name="Galperin M.Y."/>
            <person name="Jogler C."/>
        </authorList>
    </citation>
    <scope>NUCLEOTIDE SEQUENCE [LARGE SCALE GENOMIC DNA]</scope>
    <source>
        <strain evidence="2 3">ETA_A8</strain>
    </source>
</reference>
<dbReference type="EMBL" id="CP036274">
    <property type="protein sequence ID" value="QDU25763.1"/>
    <property type="molecule type" value="Genomic_DNA"/>
</dbReference>
<dbReference type="KEGG" id="aagg:ETAA8_08340"/>